<name>E6PSX3_9ZZZZ</name>
<dbReference type="AlphaFoldDB" id="E6PSX3"/>
<evidence type="ECO:0000313" key="2">
    <source>
        <dbReference type="EMBL" id="CBH98030.1"/>
    </source>
</evidence>
<dbReference type="EMBL" id="CABM01000048">
    <property type="protein sequence ID" value="CBH98030.1"/>
    <property type="molecule type" value="Genomic_DNA"/>
</dbReference>
<dbReference type="InterPro" id="IPR018720">
    <property type="entry name" value="DUF2249"/>
</dbReference>
<proteinExistence type="predicted"/>
<sequence>MLAARAVARRRPPHASFVHDPGGQALQNFDHVLNQPHAHRRPDQLYPFNATGIAKRFRHAAIFGILDALEPGETMEFFNDHDPLPLLARIQQRHGERLHIAYQSRSPDGVLINFSIVKS</sequence>
<accession>E6PSX3</accession>
<dbReference type="Pfam" id="PF10006">
    <property type="entry name" value="DUF2249"/>
    <property type="match status" value="1"/>
</dbReference>
<organism evidence="2">
    <name type="scientific">mine drainage metagenome</name>
    <dbReference type="NCBI Taxonomy" id="410659"/>
    <lineage>
        <taxon>unclassified sequences</taxon>
        <taxon>metagenomes</taxon>
        <taxon>ecological metagenomes</taxon>
    </lineage>
</organism>
<reference evidence="2" key="1">
    <citation type="submission" date="2009-10" db="EMBL/GenBank/DDBJ databases">
        <title>Diversity of trophic interactions inside an arsenic-rich microbial ecosystem.</title>
        <authorList>
            <person name="Bertin P.N."/>
            <person name="Heinrich-Salmeron A."/>
            <person name="Pelletier E."/>
            <person name="Goulhen-Chollet F."/>
            <person name="Arsene-Ploetze F."/>
            <person name="Gallien S."/>
            <person name="Calteau A."/>
            <person name="Vallenet D."/>
            <person name="Casiot C."/>
            <person name="Chane-Woon-Ming B."/>
            <person name="Giloteaux L."/>
            <person name="Barakat M."/>
            <person name="Bonnefoy V."/>
            <person name="Bruneel O."/>
            <person name="Chandler M."/>
            <person name="Cleiss J."/>
            <person name="Duran R."/>
            <person name="Elbaz-Poulichet F."/>
            <person name="Fonknechten N."/>
            <person name="Lauga B."/>
            <person name="Mornico D."/>
            <person name="Ortet P."/>
            <person name="Schaeffer C."/>
            <person name="Siguier P."/>
            <person name="Alexander Thil Smith A."/>
            <person name="Van Dorsselaer A."/>
            <person name="Weissenbach J."/>
            <person name="Medigue C."/>
            <person name="Le Paslier D."/>
        </authorList>
    </citation>
    <scope>NUCLEOTIDE SEQUENCE</scope>
</reference>
<feature type="domain" description="DUF2249" evidence="1">
    <location>
        <begin position="48"/>
        <end position="114"/>
    </location>
</feature>
<comment type="caution">
    <text evidence="2">The sequence shown here is derived from an EMBL/GenBank/DDBJ whole genome shotgun (WGS) entry which is preliminary data.</text>
</comment>
<gene>
    <name evidence="2" type="ORF">CARN2_3506</name>
</gene>
<protein>
    <recommendedName>
        <fullName evidence="1">DUF2249 domain-containing protein</fullName>
    </recommendedName>
</protein>
<evidence type="ECO:0000259" key="1">
    <source>
        <dbReference type="Pfam" id="PF10006"/>
    </source>
</evidence>